<keyword evidence="5 8" id="KW-1133">Transmembrane helix</keyword>
<dbReference type="InterPro" id="IPR007237">
    <property type="entry name" value="CD20-like"/>
</dbReference>
<dbReference type="InParanoid" id="A0A6P7ZV22"/>
<dbReference type="GeneID" id="115482298"/>
<keyword evidence="3" id="KW-0597">Phosphoprotein</keyword>
<evidence type="ECO:0000256" key="4">
    <source>
        <dbReference type="ARBA" id="ARBA00022692"/>
    </source>
</evidence>
<feature type="transmembrane region" description="Helical" evidence="8">
    <location>
        <begin position="118"/>
        <end position="137"/>
    </location>
</feature>
<protein>
    <submittedName>
        <fullName evidence="10">Transmembrane protein 176B-like isoform X1</fullName>
    </submittedName>
</protein>
<dbReference type="PANTHER" id="PTHR15756">
    <property type="entry name" value="LR8/HCA112"/>
    <property type="match status" value="1"/>
</dbReference>
<evidence type="ECO:0000256" key="2">
    <source>
        <dbReference type="ARBA" id="ARBA00006022"/>
    </source>
</evidence>
<dbReference type="GO" id="GO:0016020">
    <property type="term" value="C:membrane"/>
    <property type="evidence" value="ECO:0007669"/>
    <property type="project" value="UniProtKB-SubCell"/>
</dbReference>
<evidence type="ECO:0000256" key="6">
    <source>
        <dbReference type="ARBA" id="ARBA00023136"/>
    </source>
</evidence>
<feature type="transmembrane region" description="Helical" evidence="8">
    <location>
        <begin position="89"/>
        <end position="112"/>
    </location>
</feature>
<evidence type="ECO:0000256" key="7">
    <source>
        <dbReference type="SAM" id="MobiDB-lite"/>
    </source>
</evidence>
<evidence type="ECO:0000313" key="9">
    <source>
        <dbReference type="Proteomes" id="UP000515156"/>
    </source>
</evidence>
<evidence type="ECO:0000256" key="3">
    <source>
        <dbReference type="ARBA" id="ARBA00022553"/>
    </source>
</evidence>
<reference evidence="10" key="1">
    <citation type="submission" date="2025-08" db="UniProtKB">
        <authorList>
            <consortium name="RefSeq"/>
        </authorList>
    </citation>
    <scope>IDENTIFICATION</scope>
</reference>
<keyword evidence="9" id="KW-1185">Reference proteome</keyword>
<feature type="region of interest" description="Disordered" evidence="7">
    <location>
        <begin position="267"/>
        <end position="297"/>
    </location>
</feature>
<keyword evidence="4 8" id="KW-0812">Transmembrane</keyword>
<dbReference type="KEGG" id="muo:115482298"/>
<evidence type="ECO:0000256" key="1">
    <source>
        <dbReference type="ARBA" id="ARBA00004141"/>
    </source>
</evidence>
<feature type="transmembrane region" description="Helical" evidence="8">
    <location>
        <begin position="228"/>
        <end position="251"/>
    </location>
</feature>
<feature type="compositionally biased region" description="Basic and acidic residues" evidence="7">
    <location>
        <begin position="286"/>
        <end position="297"/>
    </location>
</feature>
<accession>A0A6P7ZV22</accession>
<dbReference type="InterPro" id="IPR009281">
    <property type="entry name" value="TMEM176A/TMEM176B"/>
</dbReference>
<proteinExistence type="inferred from homology"/>
<dbReference type="Pfam" id="PF04103">
    <property type="entry name" value="CD20"/>
    <property type="match status" value="1"/>
</dbReference>
<gene>
    <name evidence="10" type="primary">LOC115482298</name>
</gene>
<dbReference type="PANTHER" id="PTHR15756:SF6">
    <property type="entry name" value="TRANSMEMBRANE PROTEIN 176A"/>
    <property type="match status" value="1"/>
</dbReference>
<dbReference type="RefSeq" id="XP_030077851.1">
    <property type="nucleotide sequence ID" value="XM_030221991.1"/>
</dbReference>
<sequence>MSSNVVSVNGADVTTNASDRTVINITINQSSSLVYLMESLKSLGKGIGSLGKGIGSLSKGSLSKGIGSLGVKTIPVPGITMSKGEQKTLGAVQIIVGCIFFAFGILVCFGPYNQLHWNGVLFWTGIPFILSGVVSVLTERRPTRCWLFLSPWTNILSFGIAIVGIVCVASSLGWWRFDEWYYKNTCESSRSYRGYEPTSRYDYWKADEDRWRVDDCKEQLRRLTNFGFGVNIILMILMVLELCITFFSVYYDWKILCCGKSSQQDDGVQADENTDPLLAPEAHPPPYEEKIRNVETV</sequence>
<dbReference type="OrthoDB" id="8951938at2759"/>
<evidence type="ECO:0000256" key="5">
    <source>
        <dbReference type="ARBA" id="ARBA00022989"/>
    </source>
</evidence>
<comment type="similarity">
    <text evidence="2">Belongs to the TMEM176 family.</text>
</comment>
<dbReference type="AlphaFoldDB" id="A0A6P7ZV22"/>
<name>A0A6P7ZV22_9AMPH</name>
<dbReference type="Proteomes" id="UP000515156">
    <property type="component" value="Chromosome 1"/>
</dbReference>
<organism evidence="9 10">
    <name type="scientific">Microcaecilia unicolor</name>
    <dbReference type="NCBI Taxonomy" id="1415580"/>
    <lineage>
        <taxon>Eukaryota</taxon>
        <taxon>Metazoa</taxon>
        <taxon>Chordata</taxon>
        <taxon>Craniata</taxon>
        <taxon>Vertebrata</taxon>
        <taxon>Euteleostomi</taxon>
        <taxon>Amphibia</taxon>
        <taxon>Gymnophiona</taxon>
        <taxon>Siphonopidae</taxon>
        <taxon>Microcaecilia</taxon>
    </lineage>
</organism>
<keyword evidence="6 8" id="KW-0472">Membrane</keyword>
<feature type="transmembrane region" description="Helical" evidence="8">
    <location>
        <begin position="149"/>
        <end position="175"/>
    </location>
</feature>
<evidence type="ECO:0000313" key="10">
    <source>
        <dbReference type="RefSeq" id="XP_030077851.1"/>
    </source>
</evidence>
<evidence type="ECO:0000256" key="8">
    <source>
        <dbReference type="SAM" id="Phobius"/>
    </source>
</evidence>
<comment type="subcellular location">
    <subcellularLocation>
        <location evidence="1">Membrane</location>
        <topology evidence="1">Multi-pass membrane protein</topology>
    </subcellularLocation>
</comment>